<dbReference type="OrthoDB" id="415358at2759"/>
<name>A0A835IN27_9MAGN</name>
<dbReference type="Proteomes" id="UP000631114">
    <property type="component" value="Unassembled WGS sequence"/>
</dbReference>
<dbReference type="SUPFAM" id="SSF51197">
    <property type="entry name" value="Clavaminate synthase-like"/>
    <property type="match status" value="1"/>
</dbReference>
<comment type="similarity">
    <text evidence="1">Belongs to the JARID1 histone demethylase family.</text>
</comment>
<evidence type="ECO:0000259" key="2">
    <source>
        <dbReference type="PROSITE" id="PS51184"/>
    </source>
</evidence>
<comment type="caution">
    <text evidence="3">The sequence shown here is derived from an EMBL/GenBank/DDBJ whole genome shotgun (WGS) entry which is preliminary data.</text>
</comment>
<dbReference type="InterPro" id="IPR003347">
    <property type="entry name" value="JmjC_dom"/>
</dbReference>
<dbReference type="PROSITE" id="PS51184">
    <property type="entry name" value="JMJC"/>
    <property type="match status" value="1"/>
</dbReference>
<keyword evidence="4" id="KW-1185">Reference proteome</keyword>
<dbReference type="Gene3D" id="2.60.120.10">
    <property type="entry name" value="Jelly Rolls"/>
    <property type="match status" value="1"/>
</dbReference>
<feature type="domain" description="JmjC" evidence="2">
    <location>
        <begin position="1"/>
        <end position="109"/>
    </location>
</feature>
<protein>
    <recommendedName>
        <fullName evidence="2">JmjC domain-containing protein</fullName>
    </recommendedName>
</protein>
<dbReference type="InterPro" id="IPR041667">
    <property type="entry name" value="Cupin_8"/>
</dbReference>
<organism evidence="3 4">
    <name type="scientific">Coptis chinensis</name>
    <dbReference type="NCBI Taxonomy" id="261450"/>
    <lineage>
        <taxon>Eukaryota</taxon>
        <taxon>Viridiplantae</taxon>
        <taxon>Streptophyta</taxon>
        <taxon>Embryophyta</taxon>
        <taxon>Tracheophyta</taxon>
        <taxon>Spermatophyta</taxon>
        <taxon>Magnoliopsida</taxon>
        <taxon>Ranunculales</taxon>
        <taxon>Ranunculaceae</taxon>
        <taxon>Coptidoideae</taxon>
        <taxon>Coptis</taxon>
    </lineage>
</organism>
<accession>A0A835IN27</accession>
<evidence type="ECO:0000313" key="3">
    <source>
        <dbReference type="EMBL" id="KAF9618598.1"/>
    </source>
</evidence>
<sequence length="355" mass="40130">MRRFWMQTRVVLWPPTAIPSLYPMPIYGEASNHSCFCSSVDLVNPDYSTHSRAKFSSDYSQKVTLHAGDALFIPEGWFHQVDSDDLTIAVNYWWQSSIMSSMSEHMDAYYLRRVMRSTVSHVPSLEIGQDRMLHGASICNEKSEKHVGKKLAVGEIGYQEFDSVDQNGTKVTKAANQKEKIMLDQLKPSALQALHELVSLVHDSVNVNVKIQPVPSTSTGSPSESRSGESKKIASVNLFLLEDDPVADIVWTLKPLELQNVLLAMVYNFPRTLETLILHVLSPVGAEVLTRKFEEIDQQIIIEERNEFYQIFYGVFDDQFAAMDSILNGKESFALQAFRNVLDKYLGVNFDGPKQ</sequence>
<dbReference type="AlphaFoldDB" id="A0A835IN27"/>
<dbReference type="InterPro" id="IPR014710">
    <property type="entry name" value="RmlC-like_jellyroll"/>
</dbReference>
<dbReference type="PANTHER" id="PTHR12461">
    <property type="entry name" value="HYPOXIA-INDUCIBLE FACTOR 1 ALPHA INHIBITOR-RELATED"/>
    <property type="match status" value="1"/>
</dbReference>
<reference evidence="3 4" key="1">
    <citation type="submission" date="2020-10" db="EMBL/GenBank/DDBJ databases">
        <title>The Coptis chinensis genome and diversification of protoberbering-type alkaloids.</title>
        <authorList>
            <person name="Wang B."/>
            <person name="Shu S."/>
            <person name="Song C."/>
            <person name="Liu Y."/>
        </authorList>
    </citation>
    <scope>NUCLEOTIDE SEQUENCE [LARGE SCALE GENOMIC DNA]</scope>
    <source>
        <strain evidence="3">HL-2020</strain>
        <tissue evidence="3">Leaf</tissue>
    </source>
</reference>
<proteinExistence type="inferred from homology"/>
<gene>
    <name evidence="3" type="ORF">IFM89_002293</name>
</gene>
<evidence type="ECO:0000313" key="4">
    <source>
        <dbReference type="Proteomes" id="UP000631114"/>
    </source>
</evidence>
<dbReference type="PANTHER" id="PTHR12461:SF102">
    <property type="entry name" value="LYSINE-SPECIFIC DEMETHYLASE JMJ31"/>
    <property type="match status" value="1"/>
</dbReference>
<dbReference type="EMBL" id="JADFTS010000002">
    <property type="protein sequence ID" value="KAF9618598.1"/>
    <property type="molecule type" value="Genomic_DNA"/>
</dbReference>
<evidence type="ECO:0000256" key="1">
    <source>
        <dbReference type="ARBA" id="ARBA00006801"/>
    </source>
</evidence>
<dbReference type="Pfam" id="PF13621">
    <property type="entry name" value="Cupin_8"/>
    <property type="match status" value="1"/>
</dbReference>